<dbReference type="EMBL" id="UZAU01000052">
    <property type="status" value="NOT_ANNOTATED_CDS"/>
    <property type="molecule type" value="Genomic_DNA"/>
</dbReference>
<dbReference type="Proteomes" id="UP000596661">
    <property type="component" value="Chromosome 1"/>
</dbReference>
<evidence type="ECO:0000313" key="3">
    <source>
        <dbReference type="Proteomes" id="UP000596661"/>
    </source>
</evidence>
<dbReference type="InterPro" id="IPR002156">
    <property type="entry name" value="RNaseH_domain"/>
</dbReference>
<organism evidence="2 3">
    <name type="scientific">Cannabis sativa</name>
    <name type="common">Hemp</name>
    <name type="synonym">Marijuana</name>
    <dbReference type="NCBI Taxonomy" id="3483"/>
    <lineage>
        <taxon>Eukaryota</taxon>
        <taxon>Viridiplantae</taxon>
        <taxon>Streptophyta</taxon>
        <taxon>Embryophyta</taxon>
        <taxon>Tracheophyta</taxon>
        <taxon>Spermatophyta</taxon>
        <taxon>Magnoliopsida</taxon>
        <taxon>eudicotyledons</taxon>
        <taxon>Gunneridae</taxon>
        <taxon>Pentapetalae</taxon>
        <taxon>rosids</taxon>
        <taxon>fabids</taxon>
        <taxon>Rosales</taxon>
        <taxon>Cannabaceae</taxon>
        <taxon>Cannabis</taxon>
    </lineage>
</organism>
<dbReference type="GO" id="GO:0003676">
    <property type="term" value="F:nucleic acid binding"/>
    <property type="evidence" value="ECO:0007669"/>
    <property type="project" value="InterPro"/>
</dbReference>
<dbReference type="GO" id="GO:0004523">
    <property type="term" value="F:RNA-DNA hybrid ribonuclease activity"/>
    <property type="evidence" value="ECO:0007669"/>
    <property type="project" value="InterPro"/>
</dbReference>
<proteinExistence type="predicted"/>
<accession>A0A803NIT2</accession>
<sequence length="134" mass="14736">MSFSSLTEFDGAELWTVPPPNSININVDGAIFEEVNGFGFGLVARGENGLFIEGRAGFFGGTVAVEVVEDVSIREALSWIKQSSWQQVYLMSDCLVAVQALRSSFSMISLIGDIIKDCKPFLIDLPFVKVYFVK</sequence>
<evidence type="ECO:0000259" key="1">
    <source>
        <dbReference type="Pfam" id="PF13456"/>
    </source>
</evidence>
<dbReference type="InterPro" id="IPR052929">
    <property type="entry name" value="RNase_H-like_EbsB-rel"/>
</dbReference>
<dbReference type="SUPFAM" id="SSF53098">
    <property type="entry name" value="Ribonuclease H-like"/>
    <property type="match status" value="1"/>
</dbReference>
<dbReference type="Gene3D" id="3.30.420.10">
    <property type="entry name" value="Ribonuclease H-like superfamily/Ribonuclease H"/>
    <property type="match status" value="1"/>
</dbReference>
<protein>
    <recommendedName>
        <fullName evidence="1">RNase H type-1 domain-containing protein</fullName>
    </recommendedName>
</protein>
<dbReference type="EnsemblPlants" id="evm.model.01.1864">
    <property type="protein sequence ID" value="cds.evm.model.01.1864"/>
    <property type="gene ID" value="evm.TU.01.1864"/>
</dbReference>
<feature type="domain" description="RNase H type-1" evidence="1">
    <location>
        <begin position="26"/>
        <end position="133"/>
    </location>
</feature>
<keyword evidence="3" id="KW-1185">Reference proteome</keyword>
<dbReference type="InterPro" id="IPR036397">
    <property type="entry name" value="RNaseH_sf"/>
</dbReference>
<dbReference type="InterPro" id="IPR044730">
    <property type="entry name" value="RNase_H-like_dom_plant"/>
</dbReference>
<dbReference type="Pfam" id="PF13456">
    <property type="entry name" value="RVT_3"/>
    <property type="match status" value="1"/>
</dbReference>
<dbReference type="Gramene" id="evm.model.01.1864">
    <property type="protein sequence ID" value="cds.evm.model.01.1864"/>
    <property type="gene ID" value="evm.TU.01.1864"/>
</dbReference>
<dbReference type="InterPro" id="IPR012337">
    <property type="entry name" value="RNaseH-like_sf"/>
</dbReference>
<dbReference type="CDD" id="cd06222">
    <property type="entry name" value="RNase_H_like"/>
    <property type="match status" value="1"/>
</dbReference>
<dbReference type="PANTHER" id="PTHR47074:SF11">
    <property type="entry name" value="REVERSE TRANSCRIPTASE-LIKE PROTEIN"/>
    <property type="match status" value="1"/>
</dbReference>
<evidence type="ECO:0000313" key="2">
    <source>
        <dbReference type="EnsemblPlants" id="cds.evm.model.01.1864"/>
    </source>
</evidence>
<name>A0A803NIT2_CANSA</name>
<reference evidence="2" key="2">
    <citation type="submission" date="2021-03" db="UniProtKB">
        <authorList>
            <consortium name="EnsemblPlants"/>
        </authorList>
    </citation>
    <scope>IDENTIFICATION</scope>
</reference>
<reference evidence="2" key="1">
    <citation type="submission" date="2018-11" db="EMBL/GenBank/DDBJ databases">
        <authorList>
            <person name="Grassa J C."/>
        </authorList>
    </citation>
    <scope>NUCLEOTIDE SEQUENCE [LARGE SCALE GENOMIC DNA]</scope>
</reference>
<dbReference type="PANTHER" id="PTHR47074">
    <property type="entry name" value="BNAC02G40300D PROTEIN"/>
    <property type="match status" value="1"/>
</dbReference>
<dbReference type="AlphaFoldDB" id="A0A803NIT2"/>